<dbReference type="AlphaFoldDB" id="A0AAP0BNK6"/>
<accession>A0AAP0BNK6</accession>
<name>A0AAP0BNK6_9ASPA</name>
<dbReference type="Proteomes" id="UP001418222">
    <property type="component" value="Unassembled WGS sequence"/>
</dbReference>
<evidence type="ECO:0000313" key="3">
    <source>
        <dbReference type="Proteomes" id="UP001418222"/>
    </source>
</evidence>
<feature type="compositionally biased region" description="Basic and acidic residues" evidence="1">
    <location>
        <begin position="8"/>
        <end position="18"/>
    </location>
</feature>
<organism evidence="2 3">
    <name type="scientific">Platanthera zijinensis</name>
    <dbReference type="NCBI Taxonomy" id="2320716"/>
    <lineage>
        <taxon>Eukaryota</taxon>
        <taxon>Viridiplantae</taxon>
        <taxon>Streptophyta</taxon>
        <taxon>Embryophyta</taxon>
        <taxon>Tracheophyta</taxon>
        <taxon>Spermatophyta</taxon>
        <taxon>Magnoliopsida</taxon>
        <taxon>Liliopsida</taxon>
        <taxon>Asparagales</taxon>
        <taxon>Orchidaceae</taxon>
        <taxon>Orchidoideae</taxon>
        <taxon>Orchideae</taxon>
        <taxon>Orchidinae</taxon>
        <taxon>Platanthera</taxon>
    </lineage>
</organism>
<feature type="region of interest" description="Disordered" evidence="1">
    <location>
        <begin position="1"/>
        <end position="41"/>
    </location>
</feature>
<evidence type="ECO:0000256" key="1">
    <source>
        <dbReference type="SAM" id="MobiDB-lite"/>
    </source>
</evidence>
<feature type="region of interest" description="Disordered" evidence="1">
    <location>
        <begin position="64"/>
        <end position="84"/>
    </location>
</feature>
<gene>
    <name evidence="2" type="ORF">KSP39_PZI007957</name>
</gene>
<reference evidence="2 3" key="1">
    <citation type="journal article" date="2022" name="Nat. Plants">
        <title>Genomes of leafy and leafless Platanthera orchids illuminate the evolution of mycoheterotrophy.</title>
        <authorList>
            <person name="Li M.H."/>
            <person name="Liu K.W."/>
            <person name="Li Z."/>
            <person name="Lu H.C."/>
            <person name="Ye Q.L."/>
            <person name="Zhang D."/>
            <person name="Wang J.Y."/>
            <person name="Li Y.F."/>
            <person name="Zhong Z.M."/>
            <person name="Liu X."/>
            <person name="Yu X."/>
            <person name="Liu D.K."/>
            <person name="Tu X.D."/>
            <person name="Liu B."/>
            <person name="Hao Y."/>
            <person name="Liao X.Y."/>
            <person name="Jiang Y.T."/>
            <person name="Sun W.H."/>
            <person name="Chen J."/>
            <person name="Chen Y.Q."/>
            <person name="Ai Y."/>
            <person name="Zhai J.W."/>
            <person name="Wu S.S."/>
            <person name="Zhou Z."/>
            <person name="Hsiao Y.Y."/>
            <person name="Wu W.L."/>
            <person name="Chen Y.Y."/>
            <person name="Lin Y.F."/>
            <person name="Hsu J.L."/>
            <person name="Li C.Y."/>
            <person name="Wang Z.W."/>
            <person name="Zhao X."/>
            <person name="Zhong W.Y."/>
            <person name="Ma X.K."/>
            <person name="Ma L."/>
            <person name="Huang J."/>
            <person name="Chen G.Z."/>
            <person name="Huang M.Z."/>
            <person name="Huang L."/>
            <person name="Peng D.H."/>
            <person name="Luo Y.B."/>
            <person name="Zou S.Q."/>
            <person name="Chen S.P."/>
            <person name="Lan S."/>
            <person name="Tsai W.C."/>
            <person name="Van de Peer Y."/>
            <person name="Liu Z.J."/>
        </authorList>
    </citation>
    <scope>NUCLEOTIDE SEQUENCE [LARGE SCALE GENOMIC DNA]</scope>
    <source>
        <strain evidence="2">Lor287</strain>
    </source>
</reference>
<evidence type="ECO:0000313" key="2">
    <source>
        <dbReference type="EMBL" id="KAK8945075.1"/>
    </source>
</evidence>
<comment type="caution">
    <text evidence="2">The sequence shown here is derived from an EMBL/GenBank/DDBJ whole genome shotgun (WGS) entry which is preliminary data.</text>
</comment>
<proteinExistence type="predicted"/>
<dbReference type="EMBL" id="JBBWWQ010000006">
    <property type="protein sequence ID" value="KAK8945075.1"/>
    <property type="molecule type" value="Genomic_DNA"/>
</dbReference>
<keyword evidence="3" id="KW-1185">Reference proteome</keyword>
<sequence length="110" mass="12419">MTARMRRKTQETKPRRPSGEPPPRTPAKLHRHGRSTIPSPKRHEYLLLDNLRRLRPPEAVFPAMEASDHPHNLRHRCGAGAIPDRSPNTLLKALEAKGLDGIRSGGLFIR</sequence>
<protein>
    <submittedName>
        <fullName evidence="2">Uncharacterized protein</fullName>
    </submittedName>
</protein>